<dbReference type="Proteomes" id="UP001200557">
    <property type="component" value="Unassembled WGS sequence"/>
</dbReference>
<evidence type="ECO:0000313" key="3">
    <source>
        <dbReference type="Proteomes" id="UP001200557"/>
    </source>
</evidence>
<protein>
    <submittedName>
        <fullName evidence="2">Uncharacterized protein</fullName>
    </submittedName>
</protein>
<keyword evidence="3" id="KW-1185">Reference proteome</keyword>
<feature type="region of interest" description="Disordered" evidence="1">
    <location>
        <begin position="81"/>
        <end position="132"/>
    </location>
</feature>
<evidence type="ECO:0000256" key="1">
    <source>
        <dbReference type="SAM" id="MobiDB-lite"/>
    </source>
</evidence>
<organism evidence="2 3">
    <name type="scientific">Octadecabacter dasysiphoniae</name>
    <dbReference type="NCBI Taxonomy" id="2909341"/>
    <lineage>
        <taxon>Bacteria</taxon>
        <taxon>Pseudomonadati</taxon>
        <taxon>Pseudomonadota</taxon>
        <taxon>Alphaproteobacteria</taxon>
        <taxon>Rhodobacterales</taxon>
        <taxon>Roseobacteraceae</taxon>
        <taxon>Octadecabacter</taxon>
    </lineage>
</organism>
<dbReference type="EMBL" id="JAKGAQ010000001">
    <property type="protein sequence ID" value="MCF2869669.1"/>
    <property type="molecule type" value="Genomic_DNA"/>
</dbReference>
<accession>A0ABS9CTC5</accession>
<comment type="caution">
    <text evidence="2">The sequence shown here is derived from an EMBL/GenBank/DDBJ whole genome shotgun (WGS) entry which is preliminary data.</text>
</comment>
<dbReference type="PROSITE" id="PS51257">
    <property type="entry name" value="PROKAR_LIPOPROTEIN"/>
    <property type="match status" value="1"/>
</dbReference>
<reference evidence="2 3" key="1">
    <citation type="submission" date="2022-01" db="EMBL/GenBank/DDBJ databases">
        <title>Octadecabacter sp. nov., isolated from a marine alga.</title>
        <authorList>
            <person name="Jin M.S."/>
            <person name="Kim H.M."/>
            <person name="Han D.M."/>
            <person name="Jung J.J."/>
            <person name="Jeon C.O."/>
        </authorList>
    </citation>
    <scope>NUCLEOTIDE SEQUENCE [LARGE SCALE GENOMIC DNA]</scope>
    <source>
        <strain evidence="2 3">G9-8</strain>
    </source>
</reference>
<dbReference type="RefSeq" id="WP_235223800.1">
    <property type="nucleotide sequence ID" value="NZ_JAKGAQ010000001.1"/>
</dbReference>
<name>A0ABS9CTC5_9RHOB</name>
<gene>
    <name evidence="2" type="ORF">L0664_01200</name>
</gene>
<proteinExistence type="predicted"/>
<sequence length="291" mass="30915">MRQILLSLGMAVMLSACGDPLRNVTRLSAVDVGASAATVTQTPAEATNTGGGLFSRLLNRAPQDPTNAAIEAALADASVATEPSGDASDEVTEVATVQSTQDRPRRGLAGLFRRSPDTDVPRSGPDTQDVSAGTVMPFGEIARVCDIRGRALGTQVDTGGPFKIYDTIPNSTAPRPFYITGFDDNCARTFTGAVVVTGDVETHEFVRYRPSNERIPYSTTDNAYEALKASVCRVGRGQPCGERTARMDSNTHFITVYNFFGGTFSAVPTKWAQILVHDGEVVAMSIKDGAT</sequence>
<evidence type="ECO:0000313" key="2">
    <source>
        <dbReference type="EMBL" id="MCF2869669.1"/>
    </source>
</evidence>